<dbReference type="RefSeq" id="WP_158041023.1">
    <property type="nucleotide sequence ID" value="NZ_JACCFV010000001.1"/>
</dbReference>
<feature type="transmembrane region" description="Helical" evidence="2">
    <location>
        <begin position="30"/>
        <end position="50"/>
    </location>
</feature>
<proteinExistence type="predicted"/>
<protein>
    <submittedName>
        <fullName evidence="3">Uncharacterized protein</fullName>
    </submittedName>
</protein>
<keyword evidence="2" id="KW-1133">Transmembrane helix</keyword>
<feature type="transmembrane region" description="Helical" evidence="2">
    <location>
        <begin position="136"/>
        <end position="159"/>
    </location>
</feature>
<feature type="compositionally biased region" description="Low complexity" evidence="1">
    <location>
        <begin position="7"/>
        <end position="19"/>
    </location>
</feature>
<dbReference type="EMBL" id="WBJZ01000014">
    <property type="protein sequence ID" value="KAB1655636.1"/>
    <property type="molecule type" value="Genomic_DNA"/>
</dbReference>
<feature type="transmembrane region" description="Helical" evidence="2">
    <location>
        <begin position="56"/>
        <end position="78"/>
    </location>
</feature>
<comment type="caution">
    <text evidence="3">The sequence shown here is derived from an EMBL/GenBank/DDBJ whole genome shotgun (WGS) entry which is preliminary data.</text>
</comment>
<accession>A0A7J5BQ13</accession>
<keyword evidence="4" id="KW-1185">Reference proteome</keyword>
<dbReference type="AlphaFoldDB" id="A0A7J5BQ13"/>
<sequence length="169" mass="17457">MTATMLDAPPEATAAPEATTTRRTDRRVTAVFALVAAATLLGVATHALAAAHSDDAVMAVSMGLMALACLTCLAHAPFGRHEPRARDRAAHAAGHLMCMTVVMLGIHGAWLLAPSGGHVHGGATSTGTVGATHAEWMWVVIGVEFAVLCVSSVALRVLAGERRRAGRYA</sequence>
<gene>
    <name evidence="3" type="ORF">F8O01_11565</name>
</gene>
<name>A0A7J5BQ13_9MICO</name>
<evidence type="ECO:0000256" key="2">
    <source>
        <dbReference type="SAM" id="Phobius"/>
    </source>
</evidence>
<evidence type="ECO:0000313" key="4">
    <source>
        <dbReference type="Proteomes" id="UP000467240"/>
    </source>
</evidence>
<feature type="region of interest" description="Disordered" evidence="1">
    <location>
        <begin position="1"/>
        <end position="22"/>
    </location>
</feature>
<evidence type="ECO:0000256" key="1">
    <source>
        <dbReference type="SAM" id="MobiDB-lite"/>
    </source>
</evidence>
<reference evidence="3 4" key="1">
    <citation type="submission" date="2019-09" db="EMBL/GenBank/DDBJ databases">
        <title>Phylogeny of genus Pseudoclavibacter and closely related genus.</title>
        <authorList>
            <person name="Li Y."/>
        </authorList>
    </citation>
    <scope>NUCLEOTIDE SEQUENCE [LARGE SCALE GENOMIC DNA]</scope>
    <source>
        <strain evidence="3 4">DSM 23821</strain>
    </source>
</reference>
<feature type="transmembrane region" description="Helical" evidence="2">
    <location>
        <begin position="90"/>
        <end position="113"/>
    </location>
</feature>
<keyword evidence="2" id="KW-0472">Membrane</keyword>
<keyword evidence="2" id="KW-0812">Transmembrane</keyword>
<evidence type="ECO:0000313" key="3">
    <source>
        <dbReference type="EMBL" id="KAB1655636.1"/>
    </source>
</evidence>
<organism evidence="3 4">
    <name type="scientific">Pseudoclavibacter chungangensis</name>
    <dbReference type="NCBI Taxonomy" id="587635"/>
    <lineage>
        <taxon>Bacteria</taxon>
        <taxon>Bacillati</taxon>
        <taxon>Actinomycetota</taxon>
        <taxon>Actinomycetes</taxon>
        <taxon>Micrococcales</taxon>
        <taxon>Microbacteriaceae</taxon>
        <taxon>Pseudoclavibacter</taxon>
    </lineage>
</organism>
<dbReference type="Proteomes" id="UP000467240">
    <property type="component" value="Unassembled WGS sequence"/>
</dbReference>